<dbReference type="PANTHER" id="PTHR21358:SF4">
    <property type="entry name" value="PROTEIN MAELSTROM HOMOLOG"/>
    <property type="match status" value="1"/>
</dbReference>
<comment type="subcellular location">
    <subcellularLocation>
        <location evidence="2">Cytoplasm</location>
    </subcellularLocation>
    <subcellularLocation>
        <location evidence="1">Nucleus</location>
    </subcellularLocation>
</comment>
<dbReference type="CDD" id="cd21992">
    <property type="entry name" value="HMG-box_MAEL"/>
    <property type="match status" value="1"/>
</dbReference>
<reference evidence="14" key="2">
    <citation type="submission" date="2020-05" db="UniProtKB">
        <authorList>
            <consortium name="EnsemblMetazoa"/>
        </authorList>
    </citation>
    <scope>IDENTIFICATION</scope>
</reference>
<dbReference type="GO" id="GO:0043186">
    <property type="term" value="C:P granule"/>
    <property type="evidence" value="ECO:0007669"/>
    <property type="project" value="TreeGrafter"/>
</dbReference>
<organism evidence="13">
    <name type="scientific">Anopheles sinensis</name>
    <name type="common">Mosquito</name>
    <dbReference type="NCBI Taxonomy" id="74873"/>
    <lineage>
        <taxon>Eukaryota</taxon>
        <taxon>Metazoa</taxon>
        <taxon>Ecdysozoa</taxon>
        <taxon>Arthropoda</taxon>
        <taxon>Hexapoda</taxon>
        <taxon>Insecta</taxon>
        <taxon>Pterygota</taxon>
        <taxon>Neoptera</taxon>
        <taxon>Endopterygota</taxon>
        <taxon>Diptera</taxon>
        <taxon>Nematocera</taxon>
        <taxon>Culicoidea</taxon>
        <taxon>Culicidae</taxon>
        <taxon>Anophelinae</taxon>
        <taxon>Anopheles</taxon>
    </lineage>
</organism>
<dbReference type="OMA" id="DHSENTH"/>
<dbReference type="InterPro" id="IPR039259">
    <property type="entry name" value="Protein_maelstrom"/>
</dbReference>
<dbReference type="VEuPathDB" id="VectorBase:ASIS016033"/>
<keyword evidence="10" id="KW-0469">Meiosis</keyword>
<sequence>MPKKNTPNPFLMFMLEIRSREEAKGRKFRGMEEIKDYAGKQWEKMDAKQRAPYAEQAKVAKLQARACDDKLTGVGTPFSSVAKEKCSLDERNKFISNSMASMVENAAKNGSLDQLELCFVSMGYFCELSEGTFIPAELAAIRYSLREGVIDRFHTHINPGTLPLGYAYAAQAHSEMNHKLPIPPNALGEKDYDKIATKFREFLSQFSGDEMPLLFTNSEDLVKIDQMLADVMNDDPDNREVFVCPLKELFYHLKKTSVKMLNEGNRPIPSMHALQVLILKDVYDYSPNISCDFHDNIGDGKYCALSQCIRWAFVISDSCCTDLRIPMKPGKHLPENADTEPADTTLSIAMNNLSFATRPNDTFDHNISRITYASASASAKDVPKSNAWETSKDTDVTTSVDRPIVKSLGRGFRPMVNVAAGPTTARAVLAGRGRGTWLMVDKFPPLGSTNGSFK</sequence>
<dbReference type="GO" id="GO:0030154">
    <property type="term" value="P:cell differentiation"/>
    <property type="evidence" value="ECO:0007669"/>
    <property type="project" value="UniProtKB-KW"/>
</dbReference>
<dbReference type="PANTHER" id="PTHR21358">
    <property type="entry name" value="PROTEIN MAELSTROM HOMOLOG"/>
    <property type="match status" value="1"/>
</dbReference>
<name>A0A084VHB0_ANOSI</name>
<evidence type="ECO:0000256" key="5">
    <source>
        <dbReference type="ARBA" id="ARBA00022490"/>
    </source>
</evidence>
<evidence type="ECO:0000256" key="7">
    <source>
        <dbReference type="ARBA" id="ARBA00023125"/>
    </source>
</evidence>
<reference evidence="13 15" key="1">
    <citation type="journal article" date="2014" name="BMC Genomics">
        <title>Genome sequence of Anopheles sinensis provides insight into genetics basis of mosquito competence for malaria parasites.</title>
        <authorList>
            <person name="Zhou D."/>
            <person name="Zhang D."/>
            <person name="Ding G."/>
            <person name="Shi L."/>
            <person name="Hou Q."/>
            <person name="Ye Y."/>
            <person name="Xu Y."/>
            <person name="Zhou H."/>
            <person name="Xiong C."/>
            <person name="Li S."/>
            <person name="Yu J."/>
            <person name="Hong S."/>
            <person name="Yu X."/>
            <person name="Zou P."/>
            <person name="Chen C."/>
            <person name="Chang X."/>
            <person name="Wang W."/>
            <person name="Lv Y."/>
            <person name="Sun Y."/>
            <person name="Ma L."/>
            <person name="Shen B."/>
            <person name="Zhu C."/>
        </authorList>
    </citation>
    <scope>NUCLEOTIDE SEQUENCE [LARGE SCALE GENOMIC DNA]</scope>
</reference>
<dbReference type="Proteomes" id="UP000030765">
    <property type="component" value="Unassembled WGS sequence"/>
</dbReference>
<dbReference type="VEuPathDB" id="VectorBase:ASIC004649"/>
<dbReference type="EnsemblMetazoa" id="ASIC004649-RA">
    <property type="protein sequence ID" value="ASIC004649-PA"/>
    <property type="gene ID" value="ASIC004649"/>
</dbReference>
<dbReference type="GO" id="GO:0007283">
    <property type="term" value="P:spermatogenesis"/>
    <property type="evidence" value="ECO:0007669"/>
    <property type="project" value="TreeGrafter"/>
</dbReference>
<proteinExistence type="inferred from homology"/>
<dbReference type="InterPro" id="IPR036910">
    <property type="entry name" value="HMG_box_dom_sf"/>
</dbReference>
<protein>
    <submittedName>
        <fullName evidence="13">AGAP002022-PA-like protein</fullName>
    </submittedName>
</protein>
<dbReference type="GO" id="GO:0045892">
    <property type="term" value="P:negative regulation of DNA-templated transcription"/>
    <property type="evidence" value="ECO:0007669"/>
    <property type="project" value="TreeGrafter"/>
</dbReference>
<dbReference type="GO" id="GO:0005634">
    <property type="term" value="C:nucleus"/>
    <property type="evidence" value="ECO:0007669"/>
    <property type="project" value="UniProtKB-SubCell"/>
</dbReference>
<feature type="domain" description="HMG box" evidence="12">
    <location>
        <begin position="3"/>
        <end position="63"/>
    </location>
</feature>
<dbReference type="Pfam" id="PF09011">
    <property type="entry name" value="HMG_box_2"/>
    <property type="match status" value="1"/>
</dbReference>
<evidence type="ECO:0000256" key="1">
    <source>
        <dbReference type="ARBA" id="ARBA00004123"/>
    </source>
</evidence>
<keyword evidence="9 11" id="KW-0539">Nucleus</keyword>
<keyword evidence="15" id="KW-1185">Reference proteome</keyword>
<dbReference type="GO" id="GO:0034587">
    <property type="term" value="P:piRNA processing"/>
    <property type="evidence" value="ECO:0007669"/>
    <property type="project" value="TreeGrafter"/>
</dbReference>
<keyword evidence="5" id="KW-0963">Cytoplasm</keyword>
<evidence type="ECO:0000256" key="6">
    <source>
        <dbReference type="ARBA" id="ARBA00022782"/>
    </source>
</evidence>
<evidence type="ECO:0000256" key="8">
    <source>
        <dbReference type="ARBA" id="ARBA00023158"/>
    </source>
</evidence>
<feature type="DNA-binding region" description="HMG box" evidence="11">
    <location>
        <begin position="3"/>
        <end position="63"/>
    </location>
</feature>
<evidence type="ECO:0000256" key="3">
    <source>
        <dbReference type="ARBA" id="ARBA00007057"/>
    </source>
</evidence>
<evidence type="ECO:0000313" key="15">
    <source>
        <dbReference type="Proteomes" id="UP000030765"/>
    </source>
</evidence>
<dbReference type="GO" id="GO:0060964">
    <property type="term" value="P:regulation of miRNA-mediated gene silencing"/>
    <property type="evidence" value="ECO:0007669"/>
    <property type="project" value="InterPro"/>
</dbReference>
<dbReference type="InterPro" id="IPR024970">
    <property type="entry name" value="Maelstrom"/>
</dbReference>
<evidence type="ECO:0000256" key="10">
    <source>
        <dbReference type="ARBA" id="ARBA00023254"/>
    </source>
</evidence>
<dbReference type="SUPFAM" id="SSF47095">
    <property type="entry name" value="HMG-box"/>
    <property type="match status" value="1"/>
</dbReference>
<keyword evidence="8" id="KW-0943">RNA-mediated gene silencing</keyword>
<dbReference type="Pfam" id="PF13017">
    <property type="entry name" value="Maelstrom"/>
    <property type="match status" value="1"/>
</dbReference>
<dbReference type="GO" id="GO:0007140">
    <property type="term" value="P:male meiotic nuclear division"/>
    <property type="evidence" value="ECO:0007669"/>
    <property type="project" value="TreeGrafter"/>
</dbReference>
<keyword evidence="4" id="KW-0217">Developmental protein</keyword>
<evidence type="ECO:0000256" key="2">
    <source>
        <dbReference type="ARBA" id="ARBA00004496"/>
    </source>
</evidence>
<comment type="similarity">
    <text evidence="3">Belongs to the maelstrom family.</text>
</comment>
<dbReference type="OrthoDB" id="24555at2759"/>
<evidence type="ECO:0000313" key="13">
    <source>
        <dbReference type="EMBL" id="KFB37354.1"/>
    </source>
</evidence>
<keyword evidence="7 11" id="KW-0238">DNA-binding</keyword>
<evidence type="ECO:0000256" key="4">
    <source>
        <dbReference type="ARBA" id="ARBA00022473"/>
    </source>
</evidence>
<accession>A0A084VHB0</accession>
<gene>
    <name evidence="13" type="ORF">ZHAS_00004649</name>
</gene>
<dbReference type="InterPro" id="IPR009071">
    <property type="entry name" value="HMG_box_dom"/>
</dbReference>
<dbReference type="EMBL" id="ATLV01013150">
    <property type="status" value="NOT_ANNOTATED_CDS"/>
    <property type="molecule type" value="Genomic_DNA"/>
</dbReference>
<dbReference type="AlphaFoldDB" id="A0A084VHB0"/>
<dbReference type="PROSITE" id="PS50118">
    <property type="entry name" value="HMG_BOX_2"/>
    <property type="match status" value="1"/>
</dbReference>
<dbReference type="EMBL" id="KE524842">
    <property type="protein sequence ID" value="KFB37354.1"/>
    <property type="molecule type" value="Genomic_DNA"/>
</dbReference>
<evidence type="ECO:0000313" key="14">
    <source>
        <dbReference type="EnsemblMetazoa" id="ASIC004649-PA"/>
    </source>
</evidence>
<evidence type="ECO:0000256" key="9">
    <source>
        <dbReference type="ARBA" id="ARBA00023242"/>
    </source>
</evidence>
<dbReference type="Gene3D" id="1.10.30.10">
    <property type="entry name" value="High mobility group box domain"/>
    <property type="match status" value="1"/>
</dbReference>
<evidence type="ECO:0000259" key="12">
    <source>
        <dbReference type="PROSITE" id="PS50118"/>
    </source>
</evidence>
<dbReference type="GO" id="GO:0043565">
    <property type="term" value="F:sequence-specific DNA binding"/>
    <property type="evidence" value="ECO:0007669"/>
    <property type="project" value="TreeGrafter"/>
</dbReference>
<evidence type="ECO:0000256" key="11">
    <source>
        <dbReference type="PROSITE-ProRule" id="PRU00267"/>
    </source>
</evidence>
<keyword evidence="6" id="KW-0221">Differentiation</keyword>